<dbReference type="AlphaFoldDB" id="A0A919A5J1"/>
<feature type="compositionally biased region" description="Low complexity" evidence="1">
    <location>
        <begin position="13"/>
        <end position="24"/>
    </location>
</feature>
<feature type="compositionally biased region" description="Basic and acidic residues" evidence="1">
    <location>
        <begin position="1"/>
        <end position="11"/>
    </location>
</feature>
<feature type="region of interest" description="Disordered" evidence="1">
    <location>
        <begin position="456"/>
        <end position="481"/>
    </location>
</feature>
<feature type="compositionally biased region" description="Low complexity" evidence="1">
    <location>
        <begin position="150"/>
        <end position="159"/>
    </location>
</feature>
<feature type="compositionally biased region" description="Basic and acidic residues" evidence="1">
    <location>
        <begin position="546"/>
        <end position="555"/>
    </location>
</feature>
<feature type="compositionally biased region" description="Low complexity" evidence="1">
    <location>
        <begin position="383"/>
        <end position="402"/>
    </location>
</feature>
<dbReference type="EMBL" id="BNBC01000026">
    <property type="protein sequence ID" value="GHE88958.1"/>
    <property type="molecule type" value="Genomic_DNA"/>
</dbReference>
<feature type="region of interest" description="Disordered" evidence="1">
    <location>
        <begin position="546"/>
        <end position="583"/>
    </location>
</feature>
<keyword evidence="2" id="KW-1133">Transmembrane helix</keyword>
<protein>
    <submittedName>
        <fullName evidence="3">Membrane protein</fullName>
    </submittedName>
</protein>
<evidence type="ECO:0000313" key="3">
    <source>
        <dbReference type="EMBL" id="GHE88958.1"/>
    </source>
</evidence>
<comment type="caution">
    <text evidence="3">The sequence shown here is derived from an EMBL/GenBank/DDBJ whole genome shotgun (WGS) entry which is preliminary data.</text>
</comment>
<sequence>MNTERPDHDDTAAAEAEAAGAAEDTAARPEAPEPEVPPVSTTGDGGGDGHGEGGDDGQGGGEGDGGDHGRGDDEGGGSGGRFGRGRSPLVAASVAAAVLLVGGGGAYLATSAYDGSGDRTGSAASRGHGTPPPLVLDDYASGRTGGTGATAGTSGIAPGEPNPYGATYRAAGTLPAGPASAPVYEPRGEVTRDEVARLARALGVEGAVVADAQAWRVGTGKDGAGPMLRVNRQAPGTWTFSRYAPGTDDCKGVVCTHDPAAPAGHPVSVAAAEKAAAPVLKALGQDDAKVDASQVMGAQRVVNADPRFGGLPAYGWTTGLTVSPQGEVVGGSGQVKAPVEGETYPVLSARRTLDLMNAAPRTDHRMGIGGCASPVPLKDRLEAPCGASGNSAASGPSGRSAGQDAFTVERAVFGLASHSSNGRQTLVPSWLFRVRGASGQGGDGFTVTYPAVDPKYLSSPGAPSGPPEPRPSGSGAAPATRDVRVSGYSTEGDELTVSFEGGVCADYRTSAKESSDRVTVTVTETPWPDKVCILIAKEYRQSVHLDRPLGDRKVVGSDGSQVPQVKPGARLPAPPRSAGQPVR</sequence>
<feature type="region of interest" description="Disordered" evidence="1">
    <location>
        <begin position="115"/>
        <end position="171"/>
    </location>
</feature>
<feature type="region of interest" description="Disordered" evidence="1">
    <location>
        <begin position="1"/>
        <end position="84"/>
    </location>
</feature>
<organism evidence="3 4">
    <name type="scientific">Streptomyces spiralis</name>
    <dbReference type="NCBI Taxonomy" id="66376"/>
    <lineage>
        <taxon>Bacteria</taxon>
        <taxon>Bacillati</taxon>
        <taxon>Actinomycetota</taxon>
        <taxon>Actinomycetes</taxon>
        <taxon>Kitasatosporales</taxon>
        <taxon>Streptomycetaceae</taxon>
        <taxon>Streptomyces</taxon>
    </lineage>
</organism>
<evidence type="ECO:0000256" key="2">
    <source>
        <dbReference type="SAM" id="Phobius"/>
    </source>
</evidence>
<dbReference type="RefSeq" id="WP_189903990.1">
    <property type="nucleotide sequence ID" value="NZ_BNBC01000026.1"/>
</dbReference>
<accession>A0A919A5J1</accession>
<evidence type="ECO:0000256" key="1">
    <source>
        <dbReference type="SAM" id="MobiDB-lite"/>
    </source>
</evidence>
<reference evidence="3" key="2">
    <citation type="submission" date="2020-09" db="EMBL/GenBank/DDBJ databases">
        <authorList>
            <person name="Sun Q."/>
            <person name="Ohkuma M."/>
        </authorList>
    </citation>
    <scope>NUCLEOTIDE SEQUENCE</scope>
    <source>
        <strain evidence="3">JCM 3302</strain>
    </source>
</reference>
<keyword evidence="4" id="KW-1185">Reference proteome</keyword>
<evidence type="ECO:0000313" key="4">
    <source>
        <dbReference type="Proteomes" id="UP000641386"/>
    </source>
</evidence>
<keyword evidence="2" id="KW-0812">Transmembrane</keyword>
<name>A0A919A5J1_9ACTN</name>
<dbReference type="Proteomes" id="UP000641386">
    <property type="component" value="Unassembled WGS sequence"/>
</dbReference>
<gene>
    <name evidence="3" type="ORF">GCM10014715_51930</name>
</gene>
<keyword evidence="2" id="KW-0472">Membrane</keyword>
<proteinExistence type="predicted"/>
<reference evidence="3" key="1">
    <citation type="journal article" date="2014" name="Int. J. Syst. Evol. Microbiol.">
        <title>Complete genome sequence of Corynebacterium casei LMG S-19264T (=DSM 44701T), isolated from a smear-ripened cheese.</title>
        <authorList>
            <consortium name="US DOE Joint Genome Institute (JGI-PGF)"/>
            <person name="Walter F."/>
            <person name="Albersmeier A."/>
            <person name="Kalinowski J."/>
            <person name="Ruckert C."/>
        </authorList>
    </citation>
    <scope>NUCLEOTIDE SEQUENCE</scope>
    <source>
        <strain evidence="3">JCM 3302</strain>
    </source>
</reference>
<feature type="region of interest" description="Disordered" evidence="1">
    <location>
        <begin position="382"/>
        <end position="402"/>
    </location>
</feature>
<feature type="transmembrane region" description="Helical" evidence="2">
    <location>
        <begin position="89"/>
        <end position="109"/>
    </location>
</feature>